<feature type="signal peptide" evidence="17">
    <location>
        <begin position="1"/>
        <end position="21"/>
    </location>
</feature>
<comment type="catalytic activity">
    <reaction evidence="14">
        <text>[(1-&gt;4)-beta-D-glucosyl]n+m + reduced acceptor + O2 = 4-dehydro-beta-D-glucosyl-[(1-&gt;4)-beta-D-glucosyl]n-1 + [(1-&gt;4)-beta-D-glucosyl]m + acceptor + H2O.</text>
        <dbReference type="EC" id="1.14.99.56"/>
    </reaction>
</comment>
<evidence type="ECO:0000256" key="11">
    <source>
        <dbReference type="ARBA" id="ARBA00023277"/>
    </source>
</evidence>
<keyword evidence="8" id="KW-0186">Copper</keyword>
<keyword evidence="20" id="KW-1185">Reference proteome</keyword>
<feature type="region of interest" description="Disordered" evidence="16">
    <location>
        <begin position="259"/>
        <end position="278"/>
    </location>
</feature>
<feature type="chain" id="PRO_5042998819" description="lytic cellulose monooxygenase (C4-dehydrogenating)" evidence="17">
    <location>
        <begin position="22"/>
        <end position="442"/>
    </location>
</feature>
<feature type="compositionally biased region" description="Low complexity" evidence="16">
    <location>
        <begin position="376"/>
        <end position="424"/>
    </location>
</feature>
<dbReference type="CDD" id="cd21175">
    <property type="entry name" value="LPMO_AA9"/>
    <property type="match status" value="1"/>
</dbReference>
<evidence type="ECO:0000256" key="5">
    <source>
        <dbReference type="ARBA" id="ARBA00022729"/>
    </source>
</evidence>
<sequence length="442" mass="46331">MQLPVLFTLGLATSFASLSTAHTVFTTLFVNDVNQGDGTCVRMSKQGNVSTHPIASGINSPDMACGRDGQETVAFTCPAPAGSKLTLEFRMWADASKPGSIDPSHVGPMAVYLKRVSNIKTDAAAGPGWFKIWDEGYDAAAKKWATEKLIAQDGLLSIELPSGLPTGYYLARHEIITIQNVTNDKVDPQFYVGCAQLFIQGSSTSESTSIPLDKLVSIPGHVQATDPGLTLNPYKDDLTTYQTVGPSIFFPAPSSNINTNTAGGRGTNAKTQQSTAQTQTDGLIPPTCLLKNANWCAAEVPSYTTEAGCWAAGEDCYAQLDVCYKTAPPTGSKGCRVWEEDKCAVIQAACQSGNFQGPPRKGEKLGAAAGGGGDGVDQPVPGGKVPPAAVNAGAEGQGQQAGSTPTPTKVSTTPTAVSASAAPKKTSKCGGRRRERRQRRRV</sequence>
<evidence type="ECO:0000256" key="7">
    <source>
        <dbReference type="ARBA" id="ARBA00023002"/>
    </source>
</evidence>
<dbReference type="PANTHER" id="PTHR33353">
    <property type="entry name" value="PUTATIVE (AFU_ORTHOLOGUE AFUA_1G12560)-RELATED"/>
    <property type="match status" value="1"/>
</dbReference>
<evidence type="ECO:0000256" key="9">
    <source>
        <dbReference type="ARBA" id="ARBA00023033"/>
    </source>
</evidence>
<dbReference type="EC" id="1.14.99.56" evidence="15"/>
<evidence type="ECO:0000256" key="10">
    <source>
        <dbReference type="ARBA" id="ARBA00023157"/>
    </source>
</evidence>
<keyword evidence="10" id="KW-1015">Disulfide bond</keyword>
<proteinExistence type="inferred from homology"/>
<keyword evidence="9" id="KW-0503">Monooxygenase</keyword>
<keyword evidence="4" id="KW-0479">Metal-binding</keyword>
<comment type="subcellular location">
    <subcellularLocation>
        <location evidence="2">Secreted</location>
    </subcellularLocation>
</comment>
<dbReference type="GO" id="GO:0046872">
    <property type="term" value="F:metal ion binding"/>
    <property type="evidence" value="ECO:0007669"/>
    <property type="project" value="UniProtKB-KW"/>
</dbReference>
<evidence type="ECO:0000256" key="14">
    <source>
        <dbReference type="ARBA" id="ARBA00045077"/>
    </source>
</evidence>
<evidence type="ECO:0000256" key="12">
    <source>
        <dbReference type="ARBA" id="ARBA00023326"/>
    </source>
</evidence>
<keyword evidence="19" id="KW-0378">Hydrolase</keyword>
<evidence type="ECO:0000256" key="4">
    <source>
        <dbReference type="ARBA" id="ARBA00022723"/>
    </source>
</evidence>
<dbReference type="InterPro" id="IPR005103">
    <property type="entry name" value="AA9_LPMO"/>
</dbReference>
<evidence type="ECO:0000256" key="6">
    <source>
        <dbReference type="ARBA" id="ARBA00023001"/>
    </source>
</evidence>
<dbReference type="GO" id="GO:0004497">
    <property type="term" value="F:monooxygenase activity"/>
    <property type="evidence" value="ECO:0007669"/>
    <property type="project" value="UniProtKB-KW"/>
</dbReference>
<evidence type="ECO:0000313" key="19">
    <source>
        <dbReference type="EMBL" id="KAK3906622.1"/>
    </source>
</evidence>
<reference evidence="19" key="2">
    <citation type="submission" date="2023-05" db="EMBL/GenBank/DDBJ databases">
        <authorList>
            <consortium name="Lawrence Berkeley National Laboratory"/>
            <person name="Steindorff A."/>
            <person name="Hensen N."/>
            <person name="Bonometti L."/>
            <person name="Westerberg I."/>
            <person name="Brannstrom I.O."/>
            <person name="Guillou S."/>
            <person name="Cros-Aarteil S."/>
            <person name="Calhoun S."/>
            <person name="Haridas S."/>
            <person name="Kuo A."/>
            <person name="Mondo S."/>
            <person name="Pangilinan J."/>
            <person name="Riley R."/>
            <person name="Labutti K."/>
            <person name="Andreopoulos B."/>
            <person name="Lipzen A."/>
            <person name="Chen C."/>
            <person name="Yanf M."/>
            <person name="Daum C."/>
            <person name="Ng V."/>
            <person name="Clum A."/>
            <person name="Ohm R."/>
            <person name="Martin F."/>
            <person name="Silar P."/>
            <person name="Natvig D."/>
            <person name="Lalanne C."/>
            <person name="Gautier V."/>
            <person name="Ament-Velasquez S.L."/>
            <person name="Kruys A."/>
            <person name="Hutchinson M.I."/>
            <person name="Powell A.J."/>
            <person name="Barry K."/>
            <person name="Miller A.N."/>
            <person name="Grigoriev I.V."/>
            <person name="Debuchy R."/>
            <person name="Gladieux P."/>
            <person name="Thoren M.H."/>
            <person name="Johannesson H."/>
        </authorList>
    </citation>
    <scope>NUCLEOTIDE SEQUENCE</scope>
    <source>
        <strain evidence="19">CBS 103.79</strain>
    </source>
</reference>
<evidence type="ECO:0000256" key="17">
    <source>
        <dbReference type="SAM" id="SignalP"/>
    </source>
</evidence>
<dbReference type="GO" id="GO:0016787">
    <property type="term" value="F:hydrolase activity"/>
    <property type="evidence" value="ECO:0007669"/>
    <property type="project" value="UniProtKB-KW"/>
</dbReference>
<evidence type="ECO:0000259" key="18">
    <source>
        <dbReference type="Pfam" id="PF03443"/>
    </source>
</evidence>
<dbReference type="Proteomes" id="UP001303889">
    <property type="component" value="Unassembled WGS sequence"/>
</dbReference>
<gene>
    <name evidence="19" type="ORF">C8A05DRAFT_11597</name>
</gene>
<keyword evidence="11" id="KW-0119">Carbohydrate metabolism</keyword>
<evidence type="ECO:0000313" key="20">
    <source>
        <dbReference type="Proteomes" id="UP001303889"/>
    </source>
</evidence>
<comment type="cofactor">
    <cofactor evidence="1">
        <name>Cu(2+)</name>
        <dbReference type="ChEBI" id="CHEBI:29036"/>
    </cofactor>
</comment>
<keyword evidence="7" id="KW-0560">Oxidoreductase</keyword>
<name>A0AAN6MT59_9PEZI</name>
<reference evidence="19" key="1">
    <citation type="journal article" date="2023" name="Mol. Phylogenet. Evol.">
        <title>Genome-scale phylogeny and comparative genomics of the fungal order Sordariales.</title>
        <authorList>
            <person name="Hensen N."/>
            <person name="Bonometti L."/>
            <person name="Westerberg I."/>
            <person name="Brannstrom I.O."/>
            <person name="Guillou S."/>
            <person name="Cros-Aarteil S."/>
            <person name="Calhoun S."/>
            <person name="Haridas S."/>
            <person name="Kuo A."/>
            <person name="Mondo S."/>
            <person name="Pangilinan J."/>
            <person name="Riley R."/>
            <person name="LaButti K."/>
            <person name="Andreopoulos B."/>
            <person name="Lipzen A."/>
            <person name="Chen C."/>
            <person name="Yan M."/>
            <person name="Daum C."/>
            <person name="Ng V."/>
            <person name="Clum A."/>
            <person name="Steindorff A."/>
            <person name="Ohm R.A."/>
            <person name="Martin F."/>
            <person name="Silar P."/>
            <person name="Natvig D.O."/>
            <person name="Lalanne C."/>
            <person name="Gautier V."/>
            <person name="Ament-Velasquez S.L."/>
            <person name="Kruys A."/>
            <person name="Hutchinson M.I."/>
            <person name="Powell A.J."/>
            <person name="Barry K."/>
            <person name="Miller A.N."/>
            <person name="Grigoriev I.V."/>
            <person name="Debuchy R."/>
            <person name="Gladieux P."/>
            <person name="Hiltunen Thoren M."/>
            <person name="Johannesson H."/>
        </authorList>
    </citation>
    <scope>NUCLEOTIDE SEQUENCE</scope>
    <source>
        <strain evidence="19">CBS 103.79</strain>
    </source>
</reference>
<keyword evidence="6" id="KW-0136">Cellulose degradation</keyword>
<dbReference type="Gene3D" id="2.70.50.70">
    <property type="match status" value="1"/>
</dbReference>
<dbReference type="AlphaFoldDB" id="A0AAN6MT59"/>
<dbReference type="GO" id="GO:0005576">
    <property type="term" value="C:extracellular region"/>
    <property type="evidence" value="ECO:0007669"/>
    <property type="project" value="UniProtKB-SubCell"/>
</dbReference>
<keyword evidence="5 17" id="KW-0732">Signal</keyword>
<evidence type="ECO:0000256" key="16">
    <source>
        <dbReference type="SAM" id="MobiDB-lite"/>
    </source>
</evidence>
<organism evidence="19 20">
    <name type="scientific">Staphylotrichum tortipilum</name>
    <dbReference type="NCBI Taxonomy" id="2831512"/>
    <lineage>
        <taxon>Eukaryota</taxon>
        <taxon>Fungi</taxon>
        <taxon>Dikarya</taxon>
        <taxon>Ascomycota</taxon>
        <taxon>Pezizomycotina</taxon>
        <taxon>Sordariomycetes</taxon>
        <taxon>Sordariomycetidae</taxon>
        <taxon>Sordariales</taxon>
        <taxon>Chaetomiaceae</taxon>
        <taxon>Staphylotrichum</taxon>
    </lineage>
</organism>
<evidence type="ECO:0000256" key="15">
    <source>
        <dbReference type="ARBA" id="ARBA00047174"/>
    </source>
</evidence>
<evidence type="ECO:0000256" key="13">
    <source>
        <dbReference type="ARBA" id="ARBA00044502"/>
    </source>
</evidence>
<feature type="compositionally biased region" description="Basic residues" evidence="16">
    <location>
        <begin position="425"/>
        <end position="442"/>
    </location>
</feature>
<dbReference type="EMBL" id="MU855322">
    <property type="protein sequence ID" value="KAK3906622.1"/>
    <property type="molecule type" value="Genomic_DNA"/>
</dbReference>
<evidence type="ECO:0000256" key="2">
    <source>
        <dbReference type="ARBA" id="ARBA00004613"/>
    </source>
</evidence>
<feature type="region of interest" description="Disordered" evidence="16">
    <location>
        <begin position="354"/>
        <end position="442"/>
    </location>
</feature>
<dbReference type="Pfam" id="PF03443">
    <property type="entry name" value="AA9"/>
    <property type="match status" value="1"/>
</dbReference>
<dbReference type="InterPro" id="IPR049892">
    <property type="entry name" value="AA9"/>
</dbReference>
<evidence type="ECO:0000256" key="8">
    <source>
        <dbReference type="ARBA" id="ARBA00023008"/>
    </source>
</evidence>
<comment type="similarity">
    <text evidence="13">Belongs to the polysaccharide monooxygenase AA9 family.</text>
</comment>
<keyword evidence="3" id="KW-0964">Secreted</keyword>
<evidence type="ECO:0000256" key="1">
    <source>
        <dbReference type="ARBA" id="ARBA00001973"/>
    </source>
</evidence>
<protein>
    <recommendedName>
        <fullName evidence="15">lytic cellulose monooxygenase (C4-dehydrogenating)</fullName>
        <ecNumber evidence="15">1.14.99.56</ecNumber>
    </recommendedName>
</protein>
<dbReference type="PANTHER" id="PTHR33353:SF32">
    <property type="entry name" value="ENDO-BETA-1,4-GLUCANASE D"/>
    <property type="match status" value="1"/>
</dbReference>
<keyword evidence="12" id="KW-0624">Polysaccharide degradation</keyword>
<accession>A0AAN6MT59</accession>
<comment type="caution">
    <text evidence="19">The sequence shown here is derived from an EMBL/GenBank/DDBJ whole genome shotgun (WGS) entry which is preliminary data.</text>
</comment>
<evidence type="ECO:0000256" key="3">
    <source>
        <dbReference type="ARBA" id="ARBA00022525"/>
    </source>
</evidence>
<dbReference type="GO" id="GO:0030245">
    <property type="term" value="P:cellulose catabolic process"/>
    <property type="evidence" value="ECO:0007669"/>
    <property type="project" value="UniProtKB-KW"/>
</dbReference>
<feature type="domain" description="Auxiliary Activity family 9 catalytic" evidence="18">
    <location>
        <begin position="22"/>
        <end position="237"/>
    </location>
</feature>